<evidence type="ECO:0000256" key="1">
    <source>
        <dbReference type="ARBA" id="ARBA00004604"/>
    </source>
</evidence>
<dbReference type="EMBL" id="JARAKH010000040">
    <property type="protein sequence ID" value="KAK8381288.1"/>
    <property type="molecule type" value="Genomic_DNA"/>
</dbReference>
<reference evidence="8 9" key="1">
    <citation type="submission" date="2023-03" db="EMBL/GenBank/DDBJ databases">
        <title>High-quality genome of Scylla paramamosain provides insights in environmental adaptation.</title>
        <authorList>
            <person name="Zhang L."/>
        </authorList>
    </citation>
    <scope>NUCLEOTIDE SEQUENCE [LARGE SCALE GENOMIC DNA]</scope>
    <source>
        <strain evidence="8">LZ_2023a</strain>
        <tissue evidence="8">Muscle</tissue>
    </source>
</reference>
<evidence type="ECO:0000256" key="4">
    <source>
        <dbReference type="ARBA" id="ARBA00023054"/>
    </source>
</evidence>
<dbReference type="AlphaFoldDB" id="A0AAW0T224"/>
<dbReference type="PANTHER" id="PTHR14577:SF0">
    <property type="entry name" value="NUCLEOLAR PROTEIN 12"/>
    <property type="match status" value="1"/>
</dbReference>
<gene>
    <name evidence="8" type="ORF">O3P69_018399</name>
</gene>
<feature type="compositionally biased region" description="Basic and acidic residues" evidence="7">
    <location>
        <begin position="217"/>
        <end position="238"/>
    </location>
</feature>
<comment type="similarity">
    <text evidence="2">Belongs to the RRP17 family.</text>
</comment>
<feature type="compositionally biased region" description="Basic residues" evidence="7">
    <location>
        <begin position="9"/>
        <end position="31"/>
    </location>
</feature>
<feature type="compositionally biased region" description="Acidic residues" evidence="7">
    <location>
        <begin position="168"/>
        <end position="180"/>
    </location>
</feature>
<evidence type="ECO:0000256" key="7">
    <source>
        <dbReference type="SAM" id="MobiDB-lite"/>
    </source>
</evidence>
<feature type="coiled-coil region" evidence="6">
    <location>
        <begin position="55"/>
        <end position="86"/>
    </location>
</feature>
<feature type="compositionally biased region" description="Polar residues" evidence="7">
    <location>
        <begin position="144"/>
        <end position="164"/>
    </location>
</feature>
<evidence type="ECO:0000256" key="5">
    <source>
        <dbReference type="ARBA" id="ARBA00023242"/>
    </source>
</evidence>
<evidence type="ECO:0000256" key="3">
    <source>
        <dbReference type="ARBA" id="ARBA00015520"/>
    </source>
</evidence>
<dbReference type="PANTHER" id="PTHR14577">
    <property type="entry name" value="NUCLEOLAR PROTEIN 12"/>
    <property type="match status" value="1"/>
</dbReference>
<feature type="compositionally biased region" description="Acidic residues" evidence="7">
    <location>
        <begin position="103"/>
        <end position="112"/>
    </location>
</feature>
<dbReference type="GO" id="GO:0019843">
    <property type="term" value="F:rRNA binding"/>
    <property type="evidence" value="ECO:0007669"/>
    <property type="project" value="TreeGrafter"/>
</dbReference>
<protein>
    <recommendedName>
        <fullName evidence="3">Nucleolar protein 12</fullName>
    </recommendedName>
</protein>
<comment type="caution">
    <text evidence="8">The sequence shown here is derived from an EMBL/GenBank/DDBJ whole genome shotgun (WGS) entry which is preliminary data.</text>
</comment>
<feature type="region of interest" description="Disordered" evidence="7">
    <location>
        <begin position="140"/>
        <end position="190"/>
    </location>
</feature>
<sequence>MKTPNKASGFRKNKWKVGKQKGNKMKHTNRQNKLHIKFDAEDRRAYLTGFQKRKRERREKAFKKLQEDLKAEKKQIKKERKDIVKKMIKQGQELMEHGGIGMIDDEDEEEETDKNKVTLNCGSATVEICDLDLTSKHHIGVNEMETSTSNSKSNNIQASSNRNSVPEKEEEEQEEEEDVSPENLDRLGIHSHRDLVYSLKKSSAMALKRSKLMKQKQMRDATKQKKAQARENNRRSEA</sequence>
<feature type="region of interest" description="Disordered" evidence="7">
    <location>
        <begin position="1"/>
        <end position="31"/>
    </location>
</feature>
<feature type="region of interest" description="Disordered" evidence="7">
    <location>
        <begin position="95"/>
        <end position="115"/>
    </location>
</feature>
<organism evidence="8 9">
    <name type="scientific">Scylla paramamosain</name>
    <name type="common">Mud crab</name>
    <dbReference type="NCBI Taxonomy" id="85552"/>
    <lineage>
        <taxon>Eukaryota</taxon>
        <taxon>Metazoa</taxon>
        <taxon>Ecdysozoa</taxon>
        <taxon>Arthropoda</taxon>
        <taxon>Crustacea</taxon>
        <taxon>Multicrustacea</taxon>
        <taxon>Malacostraca</taxon>
        <taxon>Eumalacostraca</taxon>
        <taxon>Eucarida</taxon>
        <taxon>Decapoda</taxon>
        <taxon>Pleocyemata</taxon>
        <taxon>Brachyura</taxon>
        <taxon>Eubrachyura</taxon>
        <taxon>Portunoidea</taxon>
        <taxon>Portunidae</taxon>
        <taxon>Portuninae</taxon>
        <taxon>Scylla</taxon>
    </lineage>
</organism>
<evidence type="ECO:0000256" key="2">
    <source>
        <dbReference type="ARBA" id="ARBA00007175"/>
    </source>
</evidence>
<accession>A0AAW0T224</accession>
<name>A0AAW0T224_SCYPA</name>
<dbReference type="Proteomes" id="UP001487740">
    <property type="component" value="Unassembled WGS sequence"/>
</dbReference>
<evidence type="ECO:0000313" key="8">
    <source>
        <dbReference type="EMBL" id="KAK8381288.1"/>
    </source>
</evidence>
<feature type="region of interest" description="Disordered" evidence="7">
    <location>
        <begin position="202"/>
        <end position="238"/>
    </location>
</feature>
<keyword evidence="9" id="KW-1185">Reference proteome</keyword>
<comment type="subcellular location">
    <subcellularLocation>
        <location evidence="1">Nucleus</location>
        <location evidence="1">Nucleolus</location>
    </subcellularLocation>
</comment>
<evidence type="ECO:0000256" key="6">
    <source>
        <dbReference type="SAM" id="Coils"/>
    </source>
</evidence>
<dbReference type="InterPro" id="IPR019186">
    <property type="entry name" value="Nucleolar_protein_12"/>
</dbReference>
<evidence type="ECO:0000313" key="9">
    <source>
        <dbReference type="Proteomes" id="UP001487740"/>
    </source>
</evidence>
<keyword evidence="4 6" id="KW-0175">Coiled coil</keyword>
<dbReference type="Pfam" id="PF09805">
    <property type="entry name" value="Nop25"/>
    <property type="match status" value="1"/>
</dbReference>
<dbReference type="GO" id="GO:0005730">
    <property type="term" value="C:nucleolus"/>
    <property type="evidence" value="ECO:0007669"/>
    <property type="project" value="UniProtKB-SubCell"/>
</dbReference>
<keyword evidence="5" id="KW-0539">Nucleus</keyword>
<proteinExistence type="inferred from homology"/>